<dbReference type="PROSITE" id="PS51726">
    <property type="entry name" value="MYST_HAT"/>
    <property type="match status" value="1"/>
</dbReference>
<evidence type="ECO:0000313" key="10">
    <source>
        <dbReference type="Proteomes" id="UP000515908"/>
    </source>
</evidence>
<dbReference type="Gene3D" id="1.10.10.10">
    <property type="entry name" value="Winged helix-like DNA-binding domain superfamily/Winged helix DNA-binding domain"/>
    <property type="match status" value="1"/>
</dbReference>
<reference evidence="9 10" key="1">
    <citation type="submission" date="2020-08" db="EMBL/GenBank/DDBJ databases">
        <authorList>
            <person name="Newling K."/>
            <person name="Davey J."/>
            <person name="Forrester S."/>
        </authorList>
    </citation>
    <scope>NUCLEOTIDE SEQUENCE [LARGE SCALE GENOMIC DNA]</scope>
    <source>
        <strain evidence="10">Crithidia deanei Carvalho (ATCC PRA-265)</strain>
    </source>
</reference>
<keyword evidence="6" id="KW-0479">Metal-binding</keyword>
<feature type="domain" description="C2H2-type" evidence="7">
    <location>
        <begin position="39"/>
        <end position="68"/>
    </location>
</feature>
<dbReference type="OrthoDB" id="787137at2759"/>
<dbReference type="SUPFAM" id="SSF55729">
    <property type="entry name" value="Acyl-CoA N-acyltransferases (Nat)"/>
    <property type="match status" value="1"/>
</dbReference>
<accession>S9VLV6</accession>
<dbReference type="Proteomes" id="UP000515908">
    <property type="component" value="Chromosome 01"/>
</dbReference>
<dbReference type="InterPro" id="IPR016181">
    <property type="entry name" value="Acyl_CoA_acyltransferase"/>
</dbReference>
<keyword evidence="6" id="KW-0863">Zinc-finger</keyword>
<evidence type="ECO:0000256" key="2">
    <source>
        <dbReference type="ARBA" id="ARBA00013184"/>
    </source>
</evidence>
<dbReference type="Gene3D" id="3.40.630.30">
    <property type="match status" value="1"/>
</dbReference>
<evidence type="ECO:0000256" key="1">
    <source>
        <dbReference type="ARBA" id="ARBA00010107"/>
    </source>
</evidence>
<dbReference type="InterPro" id="IPR013087">
    <property type="entry name" value="Znf_C2H2_type"/>
</dbReference>
<dbReference type="GO" id="GO:0003682">
    <property type="term" value="F:chromatin binding"/>
    <property type="evidence" value="ECO:0007669"/>
    <property type="project" value="TreeGrafter"/>
</dbReference>
<feature type="active site" description="Proton donor/acceptor" evidence="5">
    <location>
        <position position="188"/>
    </location>
</feature>
<dbReference type="Pfam" id="PF01853">
    <property type="entry name" value="MOZ_SAS"/>
    <property type="match status" value="1"/>
</dbReference>
<evidence type="ECO:0000259" key="7">
    <source>
        <dbReference type="PROSITE" id="PS50157"/>
    </source>
</evidence>
<keyword evidence="4" id="KW-0007">Acetylation</keyword>
<dbReference type="PROSITE" id="PS50157">
    <property type="entry name" value="ZINC_FINGER_C2H2_2"/>
    <property type="match status" value="1"/>
</dbReference>
<dbReference type="PROSITE" id="PS00028">
    <property type="entry name" value="ZINC_FINGER_C2H2_1"/>
    <property type="match status" value="1"/>
</dbReference>
<dbReference type="GO" id="GO:0006357">
    <property type="term" value="P:regulation of transcription by RNA polymerase II"/>
    <property type="evidence" value="ECO:0007669"/>
    <property type="project" value="TreeGrafter"/>
</dbReference>
<protein>
    <recommendedName>
        <fullName evidence="2">histone acetyltransferase</fullName>
        <ecNumber evidence="2">2.3.1.48</ecNumber>
    </recommendedName>
</protein>
<gene>
    <name evidence="9" type="ORF">ADEAN_000077900</name>
</gene>
<dbReference type="GO" id="GO:0003712">
    <property type="term" value="F:transcription coregulator activity"/>
    <property type="evidence" value="ECO:0007669"/>
    <property type="project" value="TreeGrafter"/>
</dbReference>
<dbReference type="EC" id="2.3.1.48" evidence="2"/>
<dbReference type="InterPro" id="IPR050603">
    <property type="entry name" value="MYST_HAT"/>
</dbReference>
<dbReference type="PANTHER" id="PTHR10615:SF208">
    <property type="entry name" value="HISTONE ACETYLTRANSFERASE"/>
    <property type="match status" value="1"/>
</dbReference>
<dbReference type="InterPro" id="IPR036388">
    <property type="entry name" value="WH-like_DNA-bd_sf"/>
</dbReference>
<dbReference type="PANTHER" id="PTHR10615">
    <property type="entry name" value="HISTONE ACETYLTRANSFERASE"/>
    <property type="match status" value="1"/>
</dbReference>
<keyword evidence="6" id="KW-0862">Zinc</keyword>
<feature type="domain" description="MYST-type HAT" evidence="8">
    <location>
        <begin position="1"/>
        <end position="281"/>
    </location>
</feature>
<name>S9VLV6_9TRYP</name>
<dbReference type="InterPro" id="IPR002717">
    <property type="entry name" value="HAT_MYST-type"/>
</dbReference>
<keyword evidence="3" id="KW-0808">Transferase</keyword>
<evidence type="ECO:0000259" key="8">
    <source>
        <dbReference type="PROSITE" id="PS51726"/>
    </source>
</evidence>
<dbReference type="GO" id="GO:0008270">
    <property type="term" value="F:zinc ion binding"/>
    <property type="evidence" value="ECO:0007669"/>
    <property type="project" value="UniProtKB-KW"/>
</dbReference>
<proteinExistence type="inferred from homology"/>
<dbReference type="EMBL" id="LR877145">
    <property type="protein sequence ID" value="CAD2213338.1"/>
    <property type="molecule type" value="Genomic_DNA"/>
</dbReference>
<dbReference type="GO" id="GO:0004402">
    <property type="term" value="F:histone acetyltransferase activity"/>
    <property type="evidence" value="ECO:0007669"/>
    <property type="project" value="InterPro"/>
</dbReference>
<dbReference type="FunFam" id="3.40.630.30:FF:000159">
    <property type="entry name" value="Histone acetyltransferase"/>
    <property type="match status" value="1"/>
</dbReference>
<evidence type="ECO:0000256" key="5">
    <source>
        <dbReference type="PIRSR" id="PIRSR602717-51"/>
    </source>
</evidence>
<dbReference type="GO" id="GO:0005634">
    <property type="term" value="C:nucleus"/>
    <property type="evidence" value="ECO:0007669"/>
    <property type="project" value="TreeGrafter"/>
</dbReference>
<evidence type="ECO:0000256" key="3">
    <source>
        <dbReference type="ARBA" id="ARBA00022679"/>
    </source>
</evidence>
<evidence type="ECO:0000256" key="6">
    <source>
        <dbReference type="PROSITE-ProRule" id="PRU00042"/>
    </source>
</evidence>
<dbReference type="VEuPathDB" id="TriTrypDB:ADEAN_000077900"/>
<sequence length="282" mass="32372">MSNKRSRSEIVTIVTVSHSFTAISDQIATYFVSENSTLYLCDACLTFFASENHLVQHITDCAHLFWVPGNEIYRNKEKKFCVYEIDGRNLQSFLFLRRLGILTRFFLPEKVTLDDVHFFAFYALFEVDDYGFHFVGYFSKEWRKNSACVNTLSCVMVLPPYRAKGYGSFLGELSYELARQDGMVGTPERPLSGSGKLLFRKVWKGEVLRAIHLIDSSKSVVTLNTLCQMTGLIVEDVLVGLEDLGIMFTRNKQSPFIILLEEKKTALNKRRLQPQLLQWVPC</sequence>
<comment type="similarity">
    <text evidence="1">Belongs to the MYST (SAS/MOZ) family.</text>
</comment>
<organism evidence="9 10">
    <name type="scientific">Angomonas deanei</name>
    <dbReference type="NCBI Taxonomy" id="59799"/>
    <lineage>
        <taxon>Eukaryota</taxon>
        <taxon>Discoba</taxon>
        <taxon>Euglenozoa</taxon>
        <taxon>Kinetoplastea</taxon>
        <taxon>Metakinetoplastina</taxon>
        <taxon>Trypanosomatida</taxon>
        <taxon>Trypanosomatidae</taxon>
        <taxon>Strigomonadinae</taxon>
        <taxon>Angomonas</taxon>
    </lineage>
</organism>
<evidence type="ECO:0000256" key="4">
    <source>
        <dbReference type="ARBA" id="ARBA00022990"/>
    </source>
</evidence>
<dbReference type="GO" id="GO:0000785">
    <property type="term" value="C:chromatin"/>
    <property type="evidence" value="ECO:0007669"/>
    <property type="project" value="TreeGrafter"/>
</dbReference>
<keyword evidence="10" id="KW-1185">Reference proteome</keyword>
<evidence type="ECO:0000313" key="9">
    <source>
        <dbReference type="EMBL" id="CAD2213338.1"/>
    </source>
</evidence>
<dbReference type="AlphaFoldDB" id="S9VLV6"/>
<dbReference type="Gene3D" id="3.30.60.60">
    <property type="entry name" value="N-acetyl transferase-like"/>
    <property type="match status" value="1"/>
</dbReference>